<dbReference type="RefSeq" id="WP_420885549.1">
    <property type="nucleotide sequence ID" value="NZ_MTJL01000006.1"/>
</dbReference>
<dbReference type="InterPro" id="IPR009014">
    <property type="entry name" value="Transketo_C/PFOR_II"/>
</dbReference>
<proteinExistence type="predicted"/>
<keyword evidence="2" id="KW-1185">Reference proteome</keyword>
<dbReference type="EMBL" id="MTJL01000006">
    <property type="protein sequence ID" value="OMI08550.1"/>
    <property type="molecule type" value="Genomic_DNA"/>
</dbReference>
<comment type="caution">
    <text evidence="1">The sequence shown here is derived from an EMBL/GenBank/DDBJ whole genome shotgun (WGS) entry which is preliminary data.</text>
</comment>
<dbReference type="Gene3D" id="3.40.50.920">
    <property type="match status" value="1"/>
</dbReference>
<evidence type="ECO:0000313" key="1">
    <source>
        <dbReference type="EMBL" id="OMI08550.1"/>
    </source>
</evidence>
<dbReference type="AlphaFoldDB" id="A0A1R1QV73"/>
<organism evidence="1 2">
    <name type="scientific">Bacillus swezeyi</name>
    <dbReference type="NCBI Taxonomy" id="1925020"/>
    <lineage>
        <taxon>Bacteria</taxon>
        <taxon>Bacillati</taxon>
        <taxon>Bacillota</taxon>
        <taxon>Bacilli</taxon>
        <taxon>Bacillales</taxon>
        <taxon>Bacillaceae</taxon>
        <taxon>Bacillus</taxon>
    </lineage>
</organism>
<dbReference type="Proteomes" id="UP000187367">
    <property type="component" value="Unassembled WGS sequence"/>
</dbReference>
<gene>
    <name evidence="1" type="ORF">BW143_04275</name>
</gene>
<feature type="non-terminal residue" evidence="1">
    <location>
        <position position="1"/>
    </location>
</feature>
<evidence type="ECO:0000313" key="2">
    <source>
        <dbReference type="Proteomes" id="UP000187367"/>
    </source>
</evidence>
<name>A0A1R1QV73_9BACI</name>
<reference evidence="1 2" key="1">
    <citation type="submission" date="2017-01" db="EMBL/GenBank/DDBJ databases">
        <title>Bacillus phylogenomics.</title>
        <authorList>
            <person name="Dunlap C."/>
        </authorList>
    </citation>
    <scope>NUCLEOTIDE SEQUENCE [LARGE SCALE GENOMIC DNA]</scope>
    <source>
        <strain evidence="1 2">NRRL B-41282</strain>
    </source>
</reference>
<sequence length="31" mass="3336">FGASAPGETILKEYGFTPANVADRVKKLLNQ</sequence>
<protein>
    <submittedName>
        <fullName evidence="1">Transketolase</fullName>
    </submittedName>
</protein>
<dbReference type="SUPFAM" id="SSF52922">
    <property type="entry name" value="TK C-terminal domain-like"/>
    <property type="match status" value="1"/>
</dbReference>
<accession>A0A1R1QV73</accession>